<comment type="caution">
    <text evidence="2">The sequence shown here is derived from an EMBL/GenBank/DDBJ whole genome shotgun (WGS) entry which is preliminary data.</text>
</comment>
<gene>
    <name evidence="2" type="ORF">AFUS01_LOCUS35576</name>
</gene>
<dbReference type="AlphaFoldDB" id="A0A8J2L5I7"/>
<protein>
    <recommendedName>
        <fullName evidence="1">Apple domain-containing protein</fullName>
    </recommendedName>
</protein>
<accession>A0A8J2L5I7</accession>
<dbReference type="InterPro" id="IPR003609">
    <property type="entry name" value="Pan_app"/>
</dbReference>
<evidence type="ECO:0000313" key="2">
    <source>
        <dbReference type="EMBL" id="CAG7825468.1"/>
    </source>
</evidence>
<organism evidence="2 3">
    <name type="scientific">Allacma fusca</name>
    <dbReference type="NCBI Taxonomy" id="39272"/>
    <lineage>
        <taxon>Eukaryota</taxon>
        <taxon>Metazoa</taxon>
        <taxon>Ecdysozoa</taxon>
        <taxon>Arthropoda</taxon>
        <taxon>Hexapoda</taxon>
        <taxon>Collembola</taxon>
        <taxon>Symphypleona</taxon>
        <taxon>Sminthuridae</taxon>
        <taxon>Allacma</taxon>
    </lineage>
</organism>
<reference evidence="2" key="1">
    <citation type="submission" date="2021-06" db="EMBL/GenBank/DDBJ databases">
        <authorList>
            <person name="Hodson N. C."/>
            <person name="Mongue J. A."/>
            <person name="Jaron S. K."/>
        </authorList>
    </citation>
    <scope>NUCLEOTIDE SEQUENCE</scope>
</reference>
<dbReference type="PROSITE" id="PS50948">
    <property type="entry name" value="PAN"/>
    <property type="match status" value="1"/>
</dbReference>
<dbReference type="OrthoDB" id="6430118at2759"/>
<name>A0A8J2L5I7_9HEXA</name>
<sequence>MCDLCPKLPLEKIPNVRFTPTSSENAFRTIPNLVYPECVLTCLETPNCLSTNYDSSQKTCFLYSSTAGEQTVASNYTLVTPYQPTGVLRDWVYSRNTRISIDANATENLSRGSETKRTNTYSFLDCLTACDLSSKCNFASYKFQTQECLHIGNLSHGYQVGYEYGHVAAFKLNALIPNAGQTWRYRRVSPKLENNEGEGAESVFDALIFGENATHSK</sequence>
<evidence type="ECO:0000313" key="3">
    <source>
        <dbReference type="Proteomes" id="UP000708208"/>
    </source>
</evidence>
<keyword evidence="3" id="KW-1185">Reference proteome</keyword>
<feature type="non-terminal residue" evidence="2">
    <location>
        <position position="217"/>
    </location>
</feature>
<dbReference type="EMBL" id="CAJVCH010536379">
    <property type="protein sequence ID" value="CAG7825468.1"/>
    <property type="molecule type" value="Genomic_DNA"/>
</dbReference>
<feature type="domain" description="Apple" evidence="1">
    <location>
        <begin position="5"/>
        <end position="86"/>
    </location>
</feature>
<dbReference type="Proteomes" id="UP000708208">
    <property type="component" value="Unassembled WGS sequence"/>
</dbReference>
<dbReference type="Pfam" id="PF00024">
    <property type="entry name" value="PAN_1"/>
    <property type="match status" value="1"/>
</dbReference>
<evidence type="ECO:0000259" key="1">
    <source>
        <dbReference type="PROSITE" id="PS50948"/>
    </source>
</evidence>
<proteinExistence type="predicted"/>